<evidence type="ECO:0000259" key="2">
    <source>
        <dbReference type="Pfam" id="PF01321"/>
    </source>
</evidence>
<dbReference type="AlphaFoldDB" id="A0A939E0B4"/>
<dbReference type="PANTHER" id="PTHR46112:SF3">
    <property type="entry name" value="AMINOPEPTIDASE YPDF"/>
    <property type="match status" value="1"/>
</dbReference>
<protein>
    <submittedName>
        <fullName evidence="3">Aminopeptidase P family protein</fullName>
    </submittedName>
</protein>
<dbReference type="InterPro" id="IPR050659">
    <property type="entry name" value="Peptidase_M24B"/>
</dbReference>
<sequence length="386" mass="40763">MSATALSQFEPSVYAARLEQAAGKAAADGLTGLILGTGSDFAYFTGSWIATHERLTVLAIPADGRQPVIVTPKTDVGELKRSPAAAAGIRVLGWEDGDDPHTLALNAARGKTGAYWAKIGVGQSLTADHVLRFQQLLGHRSDSTVLATPIVRTMTMIKDAAEIAQLQAAARAIDEVHAQVKSLLVPGRTEREVADDIYSLIISGGHTSVDFVIVGSGPNGADPHHEFSDRKLEQGDVVVVDIGGSIGAGYRSDCTRTYLVEGTTPDDLSEKMRTAYAVLEKAQMAAIEAVRPGVSCSEIDAVARGIISEAGLGRYFVHRTGHGIGLSTHEEPFITAGNDLTLAPGMVFSIEPGIYVPGITGARIEDIVVVTDTGCEVLNQRPRSLQ</sequence>
<dbReference type="Gene3D" id="3.40.350.10">
    <property type="entry name" value="Creatinase/prolidase N-terminal domain"/>
    <property type="match status" value="1"/>
</dbReference>
<evidence type="ECO:0000259" key="1">
    <source>
        <dbReference type="Pfam" id="PF00557"/>
    </source>
</evidence>
<keyword evidence="3" id="KW-0031">Aminopeptidase</keyword>
<dbReference type="InterPro" id="IPR000994">
    <property type="entry name" value="Pept_M24"/>
</dbReference>
<dbReference type="SUPFAM" id="SSF55920">
    <property type="entry name" value="Creatinase/aminopeptidase"/>
    <property type="match status" value="1"/>
</dbReference>
<dbReference type="Pfam" id="PF01321">
    <property type="entry name" value="Creatinase_N"/>
    <property type="match status" value="1"/>
</dbReference>
<feature type="domain" description="Peptidase M24" evidence="1">
    <location>
        <begin position="165"/>
        <end position="372"/>
    </location>
</feature>
<gene>
    <name evidence="3" type="ORF">JZY06_02580</name>
</gene>
<dbReference type="RefSeq" id="WP_207118218.1">
    <property type="nucleotide sequence ID" value="NZ_JAFLEQ010000003.1"/>
</dbReference>
<dbReference type="Gene3D" id="3.90.230.10">
    <property type="entry name" value="Creatinase/methionine aminopeptidase superfamily"/>
    <property type="match status" value="1"/>
</dbReference>
<comment type="caution">
    <text evidence="3">The sequence shown here is derived from an EMBL/GenBank/DDBJ whole genome shotgun (WGS) entry which is preliminary data.</text>
</comment>
<organism evidence="3 4">
    <name type="scientific">Corynebacterium mendelii</name>
    <dbReference type="NCBI Taxonomy" id="2765362"/>
    <lineage>
        <taxon>Bacteria</taxon>
        <taxon>Bacillati</taxon>
        <taxon>Actinomycetota</taxon>
        <taxon>Actinomycetes</taxon>
        <taxon>Mycobacteriales</taxon>
        <taxon>Corynebacteriaceae</taxon>
        <taxon>Corynebacterium</taxon>
    </lineage>
</organism>
<dbReference type="InterPro" id="IPR000587">
    <property type="entry name" value="Creatinase_N"/>
</dbReference>
<dbReference type="Pfam" id="PF00557">
    <property type="entry name" value="Peptidase_M24"/>
    <property type="match status" value="1"/>
</dbReference>
<keyword evidence="3" id="KW-0645">Protease</keyword>
<keyword evidence="3" id="KW-0378">Hydrolase</keyword>
<accession>A0A939E0B4</accession>
<proteinExistence type="predicted"/>
<dbReference type="Proteomes" id="UP000664332">
    <property type="component" value="Unassembled WGS sequence"/>
</dbReference>
<keyword evidence="4" id="KW-1185">Reference proteome</keyword>
<evidence type="ECO:0000313" key="4">
    <source>
        <dbReference type="Proteomes" id="UP000664332"/>
    </source>
</evidence>
<dbReference type="GO" id="GO:0004177">
    <property type="term" value="F:aminopeptidase activity"/>
    <property type="evidence" value="ECO:0007669"/>
    <property type="project" value="UniProtKB-KW"/>
</dbReference>
<dbReference type="InterPro" id="IPR036005">
    <property type="entry name" value="Creatinase/aminopeptidase-like"/>
</dbReference>
<dbReference type="PANTHER" id="PTHR46112">
    <property type="entry name" value="AMINOPEPTIDASE"/>
    <property type="match status" value="1"/>
</dbReference>
<reference evidence="3" key="1">
    <citation type="submission" date="2021-03" db="EMBL/GenBank/DDBJ databases">
        <authorList>
            <person name="Sun Q."/>
        </authorList>
    </citation>
    <scope>NUCLEOTIDE SEQUENCE</scope>
    <source>
        <strain evidence="3">CCM 8862</strain>
    </source>
</reference>
<dbReference type="CDD" id="cd01092">
    <property type="entry name" value="APP-like"/>
    <property type="match status" value="1"/>
</dbReference>
<dbReference type="EMBL" id="JAFLEQ010000003">
    <property type="protein sequence ID" value="MBN9643518.1"/>
    <property type="molecule type" value="Genomic_DNA"/>
</dbReference>
<evidence type="ECO:0000313" key="3">
    <source>
        <dbReference type="EMBL" id="MBN9643518.1"/>
    </source>
</evidence>
<dbReference type="InterPro" id="IPR029149">
    <property type="entry name" value="Creatin/AminoP/Spt16_N"/>
</dbReference>
<name>A0A939E0B4_9CORY</name>
<dbReference type="SUPFAM" id="SSF53092">
    <property type="entry name" value="Creatinase/prolidase N-terminal domain"/>
    <property type="match status" value="1"/>
</dbReference>
<feature type="domain" description="Creatinase N-terminal" evidence="2">
    <location>
        <begin position="17"/>
        <end position="156"/>
    </location>
</feature>